<comment type="caution">
    <text evidence="1">The sequence shown here is derived from an EMBL/GenBank/DDBJ whole genome shotgun (WGS) entry which is preliminary data.</text>
</comment>
<evidence type="ECO:0008006" key="3">
    <source>
        <dbReference type="Google" id="ProtNLM"/>
    </source>
</evidence>
<reference evidence="1" key="1">
    <citation type="submission" date="2019-10" db="EMBL/GenBank/DDBJ databases">
        <title>Draft genome sequece of Microseira wollei NIES-4236.</title>
        <authorList>
            <person name="Yamaguchi H."/>
            <person name="Suzuki S."/>
            <person name="Kawachi M."/>
        </authorList>
    </citation>
    <scope>NUCLEOTIDE SEQUENCE</scope>
    <source>
        <strain evidence="1">NIES-4236</strain>
    </source>
</reference>
<name>A0AAV3XDI3_9CYAN</name>
<dbReference type="EMBL" id="BLAY01000040">
    <property type="protein sequence ID" value="GET38155.1"/>
    <property type="molecule type" value="Genomic_DNA"/>
</dbReference>
<dbReference type="Pfam" id="PF18506">
    <property type="entry name" value="RelB-like"/>
    <property type="match status" value="1"/>
</dbReference>
<evidence type="ECO:0000313" key="2">
    <source>
        <dbReference type="Proteomes" id="UP001050975"/>
    </source>
</evidence>
<sequence length="71" mass="8221">MGNFMMRYKERYLVDENGNRIGVFLDIADYQKLLEELEELEAICAYDAAKESDDEAIPFEVAIAEIEQDPE</sequence>
<dbReference type="InterPro" id="IPR049537">
    <property type="entry name" value="RelB-like"/>
</dbReference>
<organism evidence="1 2">
    <name type="scientific">Microseira wollei NIES-4236</name>
    <dbReference type="NCBI Taxonomy" id="2530354"/>
    <lineage>
        <taxon>Bacteria</taxon>
        <taxon>Bacillati</taxon>
        <taxon>Cyanobacteriota</taxon>
        <taxon>Cyanophyceae</taxon>
        <taxon>Oscillatoriophycideae</taxon>
        <taxon>Aerosakkonematales</taxon>
        <taxon>Aerosakkonemataceae</taxon>
        <taxon>Microseira</taxon>
    </lineage>
</organism>
<gene>
    <name evidence="1" type="ORF">MiSe_29090</name>
</gene>
<proteinExistence type="predicted"/>
<dbReference type="AlphaFoldDB" id="A0AAV3XDI3"/>
<protein>
    <recommendedName>
        <fullName evidence="3">Prevent-host-death protein</fullName>
    </recommendedName>
</protein>
<keyword evidence="2" id="KW-1185">Reference proteome</keyword>
<dbReference type="Proteomes" id="UP001050975">
    <property type="component" value="Unassembled WGS sequence"/>
</dbReference>
<accession>A0AAV3XDI3</accession>
<evidence type="ECO:0000313" key="1">
    <source>
        <dbReference type="EMBL" id="GET38155.1"/>
    </source>
</evidence>